<keyword evidence="7" id="KW-0520">NAD</keyword>
<dbReference type="PANTHER" id="PTHR30466">
    <property type="entry name" value="FLAVIN REDUCTASE"/>
    <property type="match status" value="1"/>
</dbReference>
<evidence type="ECO:0000259" key="8">
    <source>
        <dbReference type="SMART" id="SM00903"/>
    </source>
</evidence>
<dbReference type="InterPro" id="IPR050268">
    <property type="entry name" value="NADH-dep_flavin_reductase"/>
</dbReference>
<feature type="domain" description="Flavin reductase like" evidence="8">
    <location>
        <begin position="15"/>
        <end position="164"/>
    </location>
</feature>
<gene>
    <name evidence="9" type="ORF">SAMN05216551_101284</name>
</gene>
<evidence type="ECO:0000256" key="4">
    <source>
        <dbReference type="ARBA" id="ARBA00022630"/>
    </source>
</evidence>
<evidence type="ECO:0000256" key="5">
    <source>
        <dbReference type="ARBA" id="ARBA00022797"/>
    </source>
</evidence>
<evidence type="ECO:0000313" key="9">
    <source>
        <dbReference type="EMBL" id="SDV46364.1"/>
    </source>
</evidence>
<dbReference type="Proteomes" id="UP000243719">
    <property type="component" value="Unassembled WGS sequence"/>
</dbReference>
<evidence type="ECO:0000256" key="2">
    <source>
        <dbReference type="ARBA" id="ARBA00006032"/>
    </source>
</evidence>
<accession>A0A1H2PJ45</accession>
<dbReference type="SUPFAM" id="SSF50475">
    <property type="entry name" value="FMN-binding split barrel"/>
    <property type="match status" value="1"/>
</dbReference>
<dbReference type="InterPro" id="IPR002563">
    <property type="entry name" value="Flavin_Rdtase-like_dom"/>
</dbReference>
<protein>
    <recommendedName>
        <fullName evidence="3">4-hydroxyphenylacetate 3-monooxygenase reductase component</fullName>
    </recommendedName>
</protein>
<dbReference type="GO" id="GO:0006208">
    <property type="term" value="P:pyrimidine nucleobase catabolic process"/>
    <property type="evidence" value="ECO:0007669"/>
    <property type="project" value="TreeGrafter"/>
</dbReference>
<evidence type="ECO:0000256" key="7">
    <source>
        <dbReference type="ARBA" id="ARBA00023027"/>
    </source>
</evidence>
<keyword evidence="6" id="KW-0560">Oxidoreductase</keyword>
<reference evidence="10" key="1">
    <citation type="submission" date="2016-09" db="EMBL/GenBank/DDBJ databases">
        <authorList>
            <person name="Varghese N."/>
            <person name="Submissions S."/>
        </authorList>
    </citation>
    <scope>NUCLEOTIDE SEQUENCE [LARGE SCALE GENOMIC DNA]</scope>
    <source>
        <strain evidence="10">JS23</strain>
    </source>
</reference>
<dbReference type="RefSeq" id="WP_091903824.1">
    <property type="nucleotide sequence ID" value="NZ_FNLO01000001.1"/>
</dbReference>
<name>A0A1H2PJ45_9BURK</name>
<dbReference type="InterPro" id="IPR012349">
    <property type="entry name" value="Split_barrel_FMN-bd"/>
</dbReference>
<dbReference type="Gene3D" id="2.30.110.10">
    <property type="entry name" value="Electron Transport, Fmn-binding Protein, Chain A"/>
    <property type="match status" value="1"/>
</dbReference>
<organism evidence="9 10">
    <name type="scientific">Chitinasiproducens palmae</name>
    <dbReference type="NCBI Taxonomy" id="1770053"/>
    <lineage>
        <taxon>Bacteria</taxon>
        <taxon>Pseudomonadati</taxon>
        <taxon>Pseudomonadota</taxon>
        <taxon>Betaproteobacteria</taxon>
        <taxon>Burkholderiales</taxon>
        <taxon>Burkholderiaceae</taxon>
        <taxon>Chitinasiproducens</taxon>
    </lineage>
</organism>
<dbReference type="Pfam" id="PF01613">
    <property type="entry name" value="Flavin_Reduct"/>
    <property type="match status" value="1"/>
</dbReference>
<dbReference type="GO" id="GO:0042602">
    <property type="term" value="F:riboflavin reductase (NADPH) activity"/>
    <property type="evidence" value="ECO:0007669"/>
    <property type="project" value="TreeGrafter"/>
</dbReference>
<dbReference type="SMR" id="A0A1H2PJ45"/>
<keyword evidence="10" id="KW-1185">Reference proteome</keyword>
<keyword evidence="4" id="KW-0285">Flavoprotein</keyword>
<evidence type="ECO:0000256" key="3">
    <source>
        <dbReference type="ARBA" id="ARBA00015398"/>
    </source>
</evidence>
<dbReference type="InterPro" id="IPR011982">
    <property type="entry name" value="HPA_mOase_red"/>
</dbReference>
<evidence type="ECO:0000313" key="10">
    <source>
        <dbReference type="Proteomes" id="UP000243719"/>
    </source>
</evidence>
<dbReference type="GO" id="GO:0042537">
    <property type="term" value="P:benzene-containing compound metabolic process"/>
    <property type="evidence" value="ECO:0007669"/>
    <property type="project" value="InterPro"/>
</dbReference>
<dbReference type="AlphaFoldDB" id="A0A1H2PJ45"/>
<comment type="similarity">
    <text evidence="2">Belongs to the non-flavoprotein flavin reductase family. HpaC subfamily.</text>
</comment>
<dbReference type="OrthoDB" id="8525727at2"/>
<dbReference type="GO" id="GO:0010181">
    <property type="term" value="F:FMN binding"/>
    <property type="evidence" value="ECO:0007669"/>
    <property type="project" value="InterPro"/>
</dbReference>
<dbReference type="UniPathway" id="UPA00208">
    <property type="reaction ID" value="UER00416"/>
</dbReference>
<dbReference type="STRING" id="1770053.SAMN05216551_101284"/>
<dbReference type="NCBIfam" id="TIGR02296">
    <property type="entry name" value="HpaC"/>
    <property type="match status" value="1"/>
</dbReference>
<dbReference type="GO" id="GO:0016651">
    <property type="term" value="F:oxidoreductase activity, acting on NAD(P)H"/>
    <property type="evidence" value="ECO:0007669"/>
    <property type="project" value="InterPro"/>
</dbReference>
<keyword evidence="9" id="KW-0503">Monooxygenase</keyword>
<comment type="pathway">
    <text evidence="1">Aromatic compound metabolism; 4-hydroxyphenylacetate degradation; pyruvate and succinate semialdehyde from 4-hydroxyphenylacetate: step 1/7.</text>
</comment>
<evidence type="ECO:0000256" key="6">
    <source>
        <dbReference type="ARBA" id="ARBA00023002"/>
    </source>
</evidence>
<evidence type="ECO:0000256" key="1">
    <source>
        <dbReference type="ARBA" id="ARBA00005112"/>
    </source>
</evidence>
<dbReference type="PANTHER" id="PTHR30466:SF1">
    <property type="entry name" value="FMN REDUCTASE (NADH) RUTF"/>
    <property type="match status" value="1"/>
</dbReference>
<dbReference type="GO" id="GO:0004497">
    <property type="term" value="F:monooxygenase activity"/>
    <property type="evidence" value="ECO:0007669"/>
    <property type="project" value="UniProtKB-KW"/>
</dbReference>
<keyword evidence="5" id="KW-0058">Aromatic hydrocarbons catabolism</keyword>
<proteinExistence type="inferred from homology"/>
<dbReference type="GO" id="GO:0051287">
    <property type="term" value="F:NAD binding"/>
    <property type="evidence" value="ECO:0007669"/>
    <property type="project" value="InterPro"/>
</dbReference>
<dbReference type="SMART" id="SM00903">
    <property type="entry name" value="Flavin_Reduct"/>
    <property type="match status" value="1"/>
</dbReference>
<dbReference type="EMBL" id="FNLO01000001">
    <property type="protein sequence ID" value="SDV46364.1"/>
    <property type="molecule type" value="Genomic_DNA"/>
</dbReference>
<sequence length="171" mass="18686">MNEIGEEQKRFRHAMAHLSAAVNILTTDGPAGRCGITATAVCSVTDTPPTIIACVNRNSATNETFKANKRLCVNVLGGEHEALAQHFAGVTSLSMADRFGWADWDEGHGSVPVLKAALVNLQGRITRVEEVGTHSILFVELDDVRVDERESADSLVYFNRLFHRLKRAPTS</sequence>